<feature type="compositionally biased region" description="Low complexity" evidence="1">
    <location>
        <begin position="375"/>
        <end position="395"/>
    </location>
</feature>
<dbReference type="Gene3D" id="3.40.50.720">
    <property type="entry name" value="NAD(P)-binding Rossmann-like Domain"/>
    <property type="match status" value="1"/>
</dbReference>
<dbReference type="Pfam" id="PF00899">
    <property type="entry name" value="ThiF"/>
    <property type="match status" value="1"/>
</dbReference>
<dbReference type="InterPro" id="IPR045886">
    <property type="entry name" value="ThiF/MoeB/HesA"/>
</dbReference>
<protein>
    <recommendedName>
        <fullName evidence="2">THIF-type NAD/FAD binding fold domain-containing protein</fullName>
    </recommendedName>
</protein>
<evidence type="ECO:0000313" key="3">
    <source>
        <dbReference type="EMBL" id="AUX25233.1"/>
    </source>
</evidence>
<dbReference type="GO" id="GO:0016491">
    <property type="term" value="F:oxidoreductase activity"/>
    <property type="evidence" value="ECO:0007669"/>
    <property type="project" value="InterPro"/>
</dbReference>
<gene>
    <name evidence="3" type="ORF">SOCEGT47_057770</name>
</gene>
<dbReference type="SUPFAM" id="SSF55469">
    <property type="entry name" value="FMN-dependent nitroreductase-like"/>
    <property type="match status" value="1"/>
</dbReference>
<dbReference type="GO" id="GO:0061504">
    <property type="term" value="P:cyclic threonylcarbamoyladenosine biosynthetic process"/>
    <property type="evidence" value="ECO:0007669"/>
    <property type="project" value="TreeGrafter"/>
</dbReference>
<dbReference type="InterPro" id="IPR000594">
    <property type="entry name" value="ThiF_NAD_FAD-bd"/>
</dbReference>
<dbReference type="AlphaFoldDB" id="A0A4P2Q875"/>
<sequence>MGMTTWQELLIENRQRHAPGAEWRPRLFRPTSEADAGELGRLLRGDARLQVFDTIDRQLADLVRTRHPSRTLRDDEIARLVEEHLAGVPREAYGVWVHYPWSHRLVHLLDREEFIELRTNRNKYKITGEEQERLAGRRVGVIGLSVGQSVALTMALERSAGELRIADFDHLELSNMNRIRTGVHNLDVPKVYATAREIAELDPFLEVRCFPDGVTADSMDRFLLEGGELDLVVDECDSLDIKLLIRHRARAHRIPVLMDTSDRGLIDVERFDLEGDRPILHGLVGDLSPDLIRGLSTEDKVPYVMRIIGQDTMSVRFRATLLEVQQTVSTWSQLGSAVVHGGAAAADTARRILAGEPVPSGRYYVDLEQIIGGAQRGQQEGAPAPAAQGAPVPAGTEGRGRAFEPGSLGGVAGDAAAVELDRGRLERLVGAGIAAPSGGNCQPWRWVYEARRLGLFHDRARSESLADFRGAGGVVALGAAAENVVLAAHREGLGVRVSPFPRAGDEDLAAVLEFFEAPVSGVEGHAMDGLVGAIGQRHTNRRVSRRAELAEEQAAALLTAVRSIPGADLQLIRSAAALQEIGALLGAADRLRLLSERMHADLMKEIRWTEAEAEARRDGLFIGSLELSPTDRAGYDVCRDYRVLELVRSWGGGKALEKQANKAISGAMAVALITMPRAGLEDYFQGGRAMERAWLTATQLGIAVYPMATLPYLFARLIRGHGEGMDPETVVAARALRERYVRLFDVTDATAEILLFRLSLADPASTRSLRRPLEDVLLVR</sequence>
<dbReference type="PANTHER" id="PTHR43267">
    <property type="entry name" value="TRNA THREONYLCARBAMOYLADENOSINE DEHYDRATASE"/>
    <property type="match status" value="1"/>
</dbReference>
<dbReference type="EMBL" id="CP012670">
    <property type="protein sequence ID" value="AUX25233.1"/>
    <property type="molecule type" value="Genomic_DNA"/>
</dbReference>
<dbReference type="InterPro" id="IPR035985">
    <property type="entry name" value="Ubiquitin-activating_enz"/>
</dbReference>
<dbReference type="Proteomes" id="UP000295781">
    <property type="component" value="Chromosome"/>
</dbReference>
<proteinExistence type="predicted"/>
<feature type="region of interest" description="Disordered" evidence="1">
    <location>
        <begin position="375"/>
        <end position="407"/>
    </location>
</feature>
<dbReference type="Gene3D" id="3.40.109.10">
    <property type="entry name" value="NADH Oxidase"/>
    <property type="match status" value="1"/>
</dbReference>
<organism evidence="3 4">
    <name type="scientific">Sorangium cellulosum</name>
    <name type="common">Polyangium cellulosum</name>
    <dbReference type="NCBI Taxonomy" id="56"/>
    <lineage>
        <taxon>Bacteria</taxon>
        <taxon>Pseudomonadati</taxon>
        <taxon>Myxococcota</taxon>
        <taxon>Polyangia</taxon>
        <taxon>Polyangiales</taxon>
        <taxon>Polyangiaceae</taxon>
        <taxon>Sorangium</taxon>
    </lineage>
</organism>
<dbReference type="CDD" id="cd01483">
    <property type="entry name" value="E1_enzyme_family"/>
    <property type="match status" value="1"/>
</dbReference>
<dbReference type="SUPFAM" id="SSF69572">
    <property type="entry name" value="Activating enzymes of the ubiquitin-like proteins"/>
    <property type="match status" value="1"/>
</dbReference>
<dbReference type="GO" id="GO:0008641">
    <property type="term" value="F:ubiquitin-like modifier activating enzyme activity"/>
    <property type="evidence" value="ECO:0007669"/>
    <property type="project" value="InterPro"/>
</dbReference>
<dbReference type="InterPro" id="IPR000415">
    <property type="entry name" value="Nitroreductase-like"/>
</dbReference>
<feature type="domain" description="THIF-type NAD/FAD binding fold" evidence="2">
    <location>
        <begin position="125"/>
        <end position="257"/>
    </location>
</feature>
<dbReference type="PANTHER" id="PTHR43267:SF3">
    <property type="entry name" value="THIF PROTEIN"/>
    <property type="match status" value="1"/>
</dbReference>
<name>A0A4P2Q875_SORCE</name>
<reference evidence="3 4" key="1">
    <citation type="submission" date="2015-09" db="EMBL/GenBank/DDBJ databases">
        <title>Sorangium comparison.</title>
        <authorList>
            <person name="Zaburannyi N."/>
            <person name="Bunk B."/>
            <person name="Overmann J."/>
            <person name="Mueller R."/>
        </authorList>
    </citation>
    <scope>NUCLEOTIDE SEQUENCE [LARGE SCALE GENOMIC DNA]</scope>
    <source>
        <strain evidence="3 4">So ceGT47</strain>
    </source>
</reference>
<dbReference type="NCBIfam" id="NF005901">
    <property type="entry name" value="PRK07877.1"/>
    <property type="match status" value="1"/>
</dbReference>
<evidence type="ECO:0000256" key="1">
    <source>
        <dbReference type="SAM" id="MobiDB-lite"/>
    </source>
</evidence>
<evidence type="ECO:0000259" key="2">
    <source>
        <dbReference type="Pfam" id="PF00899"/>
    </source>
</evidence>
<evidence type="ECO:0000313" key="4">
    <source>
        <dbReference type="Proteomes" id="UP000295781"/>
    </source>
</evidence>
<accession>A0A4P2Q875</accession>
<dbReference type="GO" id="GO:0061503">
    <property type="term" value="F:tRNA threonylcarbamoyladenosine dehydratase"/>
    <property type="evidence" value="ECO:0007669"/>
    <property type="project" value="TreeGrafter"/>
</dbReference>